<dbReference type="InterPro" id="IPR036388">
    <property type="entry name" value="WH-like_DNA-bd_sf"/>
</dbReference>
<dbReference type="SUPFAM" id="SSF46785">
    <property type="entry name" value="Winged helix' DNA-binding domain"/>
    <property type="match status" value="1"/>
</dbReference>
<name>A0ABU8FWF6_9BACI</name>
<dbReference type="InterPro" id="IPR000524">
    <property type="entry name" value="Tscrpt_reg_HTH_GntR"/>
</dbReference>
<gene>
    <name evidence="9" type="ORF">WAX78_12795</name>
</gene>
<dbReference type="PANTHER" id="PTHR46577">
    <property type="entry name" value="HTH-TYPE TRANSCRIPTIONAL REGULATORY PROTEIN GABR"/>
    <property type="match status" value="1"/>
</dbReference>
<evidence type="ECO:0000259" key="8">
    <source>
        <dbReference type="PROSITE" id="PS50949"/>
    </source>
</evidence>
<reference evidence="9 10" key="1">
    <citation type="submission" date="2024-01" db="EMBL/GenBank/DDBJ databases">
        <title>Seven novel Bacillus-like species.</title>
        <authorList>
            <person name="Liu G."/>
        </authorList>
    </citation>
    <scope>NUCLEOTIDE SEQUENCE [LARGE SCALE GENOMIC DNA]</scope>
    <source>
        <strain evidence="9 10">FJAT-53711</strain>
    </source>
</reference>
<dbReference type="CDD" id="cd00609">
    <property type="entry name" value="AAT_like"/>
    <property type="match status" value="1"/>
</dbReference>
<comment type="caution">
    <text evidence="9">The sequence shown here is derived from an EMBL/GenBank/DDBJ whole genome shotgun (WGS) entry which is preliminary data.</text>
</comment>
<dbReference type="Gene3D" id="3.40.640.10">
    <property type="entry name" value="Type I PLP-dependent aspartate aminotransferase-like (Major domain)"/>
    <property type="match status" value="1"/>
</dbReference>
<evidence type="ECO:0000256" key="2">
    <source>
        <dbReference type="ARBA" id="ARBA00005384"/>
    </source>
</evidence>
<feature type="domain" description="HTH gntR-type" evidence="8">
    <location>
        <begin position="15"/>
        <end position="83"/>
    </location>
</feature>
<dbReference type="Pfam" id="PF00155">
    <property type="entry name" value="Aminotran_1_2"/>
    <property type="match status" value="1"/>
</dbReference>
<keyword evidence="4" id="KW-0663">Pyridoxal phosphate</keyword>
<dbReference type="GO" id="GO:0008483">
    <property type="term" value="F:transaminase activity"/>
    <property type="evidence" value="ECO:0007669"/>
    <property type="project" value="UniProtKB-KW"/>
</dbReference>
<dbReference type="Gene3D" id="3.90.1150.10">
    <property type="entry name" value="Aspartate Aminotransferase, domain 1"/>
    <property type="match status" value="1"/>
</dbReference>
<dbReference type="CDD" id="cd07377">
    <property type="entry name" value="WHTH_GntR"/>
    <property type="match status" value="1"/>
</dbReference>
<dbReference type="InterPro" id="IPR051446">
    <property type="entry name" value="HTH_trans_reg/aminotransferase"/>
</dbReference>
<dbReference type="PRINTS" id="PR00035">
    <property type="entry name" value="HTHGNTR"/>
</dbReference>
<keyword evidence="10" id="KW-1185">Reference proteome</keyword>
<evidence type="ECO:0000313" key="10">
    <source>
        <dbReference type="Proteomes" id="UP001367922"/>
    </source>
</evidence>
<sequence>MMEKENRKLSKSSHLPLYQQVVVYIKNKIISGEWPIGSKLPTQREFAKLFGVNRSTVVTALEELKAEGLIEGKMGASTKVVNNTWTLLANTAPPDWNKFVKTGFYKPNQSIVQEINKAESDLNIIQLGKGELSSELFSVENLHTVMHRCINRIDSLGYEVPKGLLPLRQELSKYLSTIGITCSPDSILIVSGALQALQLISVGLLRQGSTILLEEPSYLYSLHIFQSAGMKFSSLSVDNQGLIPSDIATKKQRNQSIIYTIPSFHNPTGIVMSEKRRKDLLQVCEKENLPIIEDDVYRELWIDTAPPLPLKAKDRHGQVLYIGSFSKTLSPGLRVGWLVGPEPVINRLADIKMQIDYGSSSLSQWAVAEWLSSGLYAQHLRAVRGNLTIRLHTMLEALEKYLQGIATWNIPKGGFFIWVKILPAIPMQKLFETALDEGVLFYPGSIYSSACTQYLRLSYSYASLSDIKQGIYRISQIVKKLM</sequence>
<evidence type="ECO:0000256" key="3">
    <source>
        <dbReference type="ARBA" id="ARBA00022576"/>
    </source>
</evidence>
<dbReference type="PROSITE" id="PS50949">
    <property type="entry name" value="HTH_GNTR"/>
    <property type="match status" value="1"/>
</dbReference>
<dbReference type="InterPro" id="IPR015422">
    <property type="entry name" value="PyrdxlP-dep_Trfase_small"/>
</dbReference>
<dbReference type="PANTHER" id="PTHR46577:SF2">
    <property type="entry name" value="TRANSCRIPTIONAL REGULATORY PROTEIN"/>
    <property type="match status" value="1"/>
</dbReference>
<comment type="similarity">
    <text evidence="2">In the C-terminal section; belongs to the class-I pyridoxal-phosphate-dependent aminotransferase family.</text>
</comment>
<keyword evidence="3 9" id="KW-0808">Transferase</keyword>
<dbReference type="Proteomes" id="UP001367922">
    <property type="component" value="Unassembled WGS sequence"/>
</dbReference>
<evidence type="ECO:0000256" key="7">
    <source>
        <dbReference type="ARBA" id="ARBA00023163"/>
    </source>
</evidence>
<dbReference type="InterPro" id="IPR036390">
    <property type="entry name" value="WH_DNA-bd_sf"/>
</dbReference>
<accession>A0ABU8FWF6</accession>
<organism evidence="9 10">
    <name type="scientific">Bacillus yunxiaonensis</name>
    <dbReference type="NCBI Taxonomy" id="3127665"/>
    <lineage>
        <taxon>Bacteria</taxon>
        <taxon>Bacillati</taxon>
        <taxon>Bacillota</taxon>
        <taxon>Bacilli</taxon>
        <taxon>Bacillales</taxon>
        <taxon>Bacillaceae</taxon>
        <taxon>Bacillus</taxon>
    </lineage>
</organism>
<evidence type="ECO:0000256" key="5">
    <source>
        <dbReference type="ARBA" id="ARBA00023015"/>
    </source>
</evidence>
<keyword evidence="7" id="KW-0804">Transcription</keyword>
<evidence type="ECO:0000313" key="9">
    <source>
        <dbReference type="EMBL" id="MEI4830331.1"/>
    </source>
</evidence>
<protein>
    <submittedName>
        <fullName evidence="9">PLP-dependent aminotransferase family protein</fullName>
    </submittedName>
</protein>
<dbReference type="Pfam" id="PF00392">
    <property type="entry name" value="GntR"/>
    <property type="match status" value="1"/>
</dbReference>
<keyword evidence="6" id="KW-0238">DNA-binding</keyword>
<dbReference type="InterPro" id="IPR004839">
    <property type="entry name" value="Aminotransferase_I/II_large"/>
</dbReference>
<dbReference type="Gene3D" id="1.10.10.10">
    <property type="entry name" value="Winged helix-like DNA-binding domain superfamily/Winged helix DNA-binding domain"/>
    <property type="match status" value="1"/>
</dbReference>
<dbReference type="EMBL" id="JBAWSV010000004">
    <property type="protein sequence ID" value="MEI4830331.1"/>
    <property type="molecule type" value="Genomic_DNA"/>
</dbReference>
<keyword evidence="5" id="KW-0805">Transcription regulation</keyword>
<proteinExistence type="inferred from homology"/>
<dbReference type="InterPro" id="IPR015424">
    <property type="entry name" value="PyrdxlP-dep_Trfase"/>
</dbReference>
<dbReference type="SMART" id="SM00345">
    <property type="entry name" value="HTH_GNTR"/>
    <property type="match status" value="1"/>
</dbReference>
<keyword evidence="3 9" id="KW-0032">Aminotransferase</keyword>
<evidence type="ECO:0000256" key="1">
    <source>
        <dbReference type="ARBA" id="ARBA00001933"/>
    </source>
</evidence>
<dbReference type="InterPro" id="IPR015421">
    <property type="entry name" value="PyrdxlP-dep_Trfase_major"/>
</dbReference>
<comment type="cofactor">
    <cofactor evidence="1">
        <name>pyridoxal 5'-phosphate</name>
        <dbReference type="ChEBI" id="CHEBI:597326"/>
    </cofactor>
</comment>
<evidence type="ECO:0000256" key="6">
    <source>
        <dbReference type="ARBA" id="ARBA00023125"/>
    </source>
</evidence>
<evidence type="ECO:0000256" key="4">
    <source>
        <dbReference type="ARBA" id="ARBA00022898"/>
    </source>
</evidence>
<dbReference type="SUPFAM" id="SSF53383">
    <property type="entry name" value="PLP-dependent transferases"/>
    <property type="match status" value="1"/>
</dbReference>